<keyword evidence="2" id="KW-0238">DNA-binding</keyword>
<dbReference type="CDD" id="cd01392">
    <property type="entry name" value="HTH_LacI"/>
    <property type="match status" value="1"/>
</dbReference>
<evidence type="ECO:0000313" key="6">
    <source>
        <dbReference type="Proteomes" id="UP000015527"/>
    </source>
</evidence>
<dbReference type="SMART" id="SM00354">
    <property type="entry name" value="HTH_LACI"/>
    <property type="match status" value="1"/>
</dbReference>
<feature type="domain" description="HTH lacI-type" evidence="4">
    <location>
        <begin position="29"/>
        <end position="83"/>
    </location>
</feature>
<evidence type="ECO:0000256" key="1">
    <source>
        <dbReference type="ARBA" id="ARBA00023015"/>
    </source>
</evidence>
<dbReference type="SUPFAM" id="SSF53822">
    <property type="entry name" value="Periplasmic binding protein-like I"/>
    <property type="match status" value="1"/>
</dbReference>
<dbReference type="PANTHER" id="PTHR30146">
    <property type="entry name" value="LACI-RELATED TRANSCRIPTIONAL REPRESSOR"/>
    <property type="match status" value="1"/>
</dbReference>
<name>T0HWB9_9SPHN</name>
<dbReference type="eggNOG" id="COG1609">
    <property type="taxonomic scope" value="Bacteria"/>
</dbReference>
<dbReference type="Pfam" id="PF00356">
    <property type="entry name" value="LacI"/>
    <property type="match status" value="1"/>
</dbReference>
<dbReference type="InterPro" id="IPR046335">
    <property type="entry name" value="LacI/GalR-like_sensor"/>
</dbReference>
<dbReference type="EMBL" id="ATHL01000058">
    <property type="protein sequence ID" value="EQB17362.1"/>
    <property type="molecule type" value="Genomic_DNA"/>
</dbReference>
<proteinExistence type="predicted"/>
<dbReference type="PANTHER" id="PTHR30146:SF109">
    <property type="entry name" value="HTH-TYPE TRANSCRIPTIONAL REGULATOR GALS"/>
    <property type="match status" value="1"/>
</dbReference>
<dbReference type="PATRIC" id="fig|1096930.3.peg.1700"/>
<gene>
    <name evidence="5" type="ORF">L284_08605</name>
</gene>
<keyword evidence="1" id="KW-0805">Transcription regulation</keyword>
<dbReference type="Gene3D" id="3.40.50.2300">
    <property type="match status" value="2"/>
</dbReference>
<dbReference type="GO" id="GO:0000976">
    <property type="term" value="F:transcription cis-regulatory region binding"/>
    <property type="evidence" value="ECO:0007669"/>
    <property type="project" value="TreeGrafter"/>
</dbReference>
<reference evidence="5 6" key="1">
    <citation type="journal article" date="2013" name="Genome Announc.">
        <title>Genome Sequence of Novosphingobium lindaniclasticum LE124T, Isolated from a Hexachlorocyclohexane Dumpsite.</title>
        <authorList>
            <person name="Saxena A."/>
            <person name="Nayyar N."/>
            <person name="Sangwan N."/>
            <person name="Kumari R."/>
            <person name="Khurana J.P."/>
            <person name="Lal R."/>
        </authorList>
    </citation>
    <scope>NUCLEOTIDE SEQUENCE [LARGE SCALE GENOMIC DNA]</scope>
    <source>
        <strain evidence="5 6">LE124</strain>
    </source>
</reference>
<dbReference type="CDD" id="cd06267">
    <property type="entry name" value="PBP1_LacI_sugar_binding-like"/>
    <property type="match status" value="1"/>
</dbReference>
<dbReference type="InterPro" id="IPR010982">
    <property type="entry name" value="Lambda_DNA-bd_dom_sf"/>
</dbReference>
<accession>T0HWB9</accession>
<sequence length="348" mass="37939">MRMARPIVPYPGLVRIKARIGKTVQQPRITIRDVARRVGVSIGTVSNSLNDRPGVSREVRRRVLAAVAELGYRPNRSAQATRTGRTGTLAFVTPDLRNPYYPQLAQAISQAARRAGYAVLLVDTEDGTSERERIEQIEHYGVDGILWCPATSEDVIAQSNLSAPVVVIDHWLPGRDSVAADYRLSGKLIADHVLAAGYRSIGLLSGPKEISVARLRRDSFVEFIGGRVPMAWEIIHPFDMRLTSAAIGAIRSAEADVIVCCDDLMALGALQAAREAGLSVPGDVAIIGHDDLPFCSVSVPGITTIRQPLEELGQEAISLLIDRMADPARPTRRMTLDVELIQRESARL</sequence>
<keyword evidence="3" id="KW-0804">Transcription</keyword>
<dbReference type="AlphaFoldDB" id="T0HWB9"/>
<keyword evidence="6" id="KW-1185">Reference proteome</keyword>
<evidence type="ECO:0000256" key="2">
    <source>
        <dbReference type="ARBA" id="ARBA00023125"/>
    </source>
</evidence>
<evidence type="ECO:0000259" key="4">
    <source>
        <dbReference type="PROSITE" id="PS50932"/>
    </source>
</evidence>
<dbReference type="GO" id="GO:0003700">
    <property type="term" value="F:DNA-binding transcription factor activity"/>
    <property type="evidence" value="ECO:0007669"/>
    <property type="project" value="TreeGrafter"/>
</dbReference>
<evidence type="ECO:0000313" key="5">
    <source>
        <dbReference type="EMBL" id="EQB17362.1"/>
    </source>
</evidence>
<dbReference type="Proteomes" id="UP000015527">
    <property type="component" value="Unassembled WGS sequence"/>
</dbReference>
<dbReference type="SUPFAM" id="SSF47413">
    <property type="entry name" value="lambda repressor-like DNA-binding domains"/>
    <property type="match status" value="1"/>
</dbReference>
<evidence type="ECO:0000256" key="3">
    <source>
        <dbReference type="ARBA" id="ARBA00023163"/>
    </source>
</evidence>
<dbReference type="Gene3D" id="1.10.260.40">
    <property type="entry name" value="lambda repressor-like DNA-binding domains"/>
    <property type="match status" value="1"/>
</dbReference>
<dbReference type="Pfam" id="PF13377">
    <property type="entry name" value="Peripla_BP_3"/>
    <property type="match status" value="1"/>
</dbReference>
<dbReference type="PROSITE" id="PS50932">
    <property type="entry name" value="HTH_LACI_2"/>
    <property type="match status" value="1"/>
</dbReference>
<dbReference type="InterPro" id="IPR028082">
    <property type="entry name" value="Peripla_BP_I"/>
</dbReference>
<organism evidence="5 6">
    <name type="scientific">Novosphingobium lindaniclasticum LE124</name>
    <dbReference type="NCBI Taxonomy" id="1096930"/>
    <lineage>
        <taxon>Bacteria</taxon>
        <taxon>Pseudomonadati</taxon>
        <taxon>Pseudomonadota</taxon>
        <taxon>Alphaproteobacteria</taxon>
        <taxon>Sphingomonadales</taxon>
        <taxon>Sphingomonadaceae</taxon>
        <taxon>Novosphingobium</taxon>
    </lineage>
</organism>
<protein>
    <recommendedName>
        <fullName evidence="4">HTH lacI-type domain-containing protein</fullName>
    </recommendedName>
</protein>
<comment type="caution">
    <text evidence="5">The sequence shown here is derived from an EMBL/GenBank/DDBJ whole genome shotgun (WGS) entry which is preliminary data.</text>
</comment>
<dbReference type="InterPro" id="IPR000843">
    <property type="entry name" value="HTH_LacI"/>
</dbReference>